<reference evidence="2" key="1">
    <citation type="submission" date="2021-01" db="EMBL/GenBank/DDBJ databases">
        <title>Whole genome shotgun sequence of Acrocarpospora phusangensis NBRC 108782.</title>
        <authorList>
            <person name="Komaki H."/>
            <person name="Tamura T."/>
        </authorList>
    </citation>
    <scope>NUCLEOTIDE SEQUENCE</scope>
    <source>
        <strain evidence="2">NBRC 108782</strain>
    </source>
</reference>
<evidence type="ECO:0000313" key="2">
    <source>
        <dbReference type="EMBL" id="GIH23839.1"/>
    </source>
</evidence>
<gene>
    <name evidence="2" type="ORF">Aph01nite_21490</name>
</gene>
<comment type="caution">
    <text evidence="2">The sequence shown here is derived from an EMBL/GenBank/DDBJ whole genome shotgun (WGS) entry which is preliminary data.</text>
</comment>
<keyword evidence="1" id="KW-1133">Transmembrane helix</keyword>
<sequence>MPVSLDPASMTLLILGGAIMLVLGAIRWLVRLTAKISGMRILVTALVIVVLGNALIILILAYLFTVKTA</sequence>
<name>A0A919UJ90_9ACTN</name>
<evidence type="ECO:0000256" key="1">
    <source>
        <dbReference type="SAM" id="Phobius"/>
    </source>
</evidence>
<feature type="transmembrane region" description="Helical" evidence="1">
    <location>
        <begin position="42"/>
        <end position="64"/>
    </location>
</feature>
<keyword evidence="1" id="KW-0472">Membrane</keyword>
<feature type="transmembrane region" description="Helical" evidence="1">
    <location>
        <begin position="12"/>
        <end position="30"/>
    </location>
</feature>
<dbReference type="Proteomes" id="UP000640052">
    <property type="component" value="Unassembled WGS sequence"/>
</dbReference>
<evidence type="ECO:0000313" key="3">
    <source>
        <dbReference type="Proteomes" id="UP000640052"/>
    </source>
</evidence>
<keyword evidence="1" id="KW-0812">Transmembrane</keyword>
<keyword evidence="3" id="KW-1185">Reference proteome</keyword>
<accession>A0A919UJ90</accession>
<organism evidence="2 3">
    <name type="scientific">Acrocarpospora phusangensis</name>
    <dbReference type="NCBI Taxonomy" id="1070424"/>
    <lineage>
        <taxon>Bacteria</taxon>
        <taxon>Bacillati</taxon>
        <taxon>Actinomycetota</taxon>
        <taxon>Actinomycetes</taxon>
        <taxon>Streptosporangiales</taxon>
        <taxon>Streptosporangiaceae</taxon>
        <taxon>Acrocarpospora</taxon>
    </lineage>
</organism>
<proteinExistence type="predicted"/>
<protein>
    <recommendedName>
        <fullName evidence="4">DUF2768 domain-containing protein</fullName>
    </recommendedName>
</protein>
<evidence type="ECO:0008006" key="4">
    <source>
        <dbReference type="Google" id="ProtNLM"/>
    </source>
</evidence>
<dbReference type="EMBL" id="BOOA01000013">
    <property type="protein sequence ID" value="GIH23839.1"/>
    <property type="molecule type" value="Genomic_DNA"/>
</dbReference>
<dbReference type="AlphaFoldDB" id="A0A919UJ90"/>